<evidence type="ECO:0000313" key="2">
    <source>
        <dbReference type="Proteomes" id="UP000809081"/>
    </source>
</evidence>
<name>A0ABS2PQ85_9STRE</name>
<accession>A0ABS2PQ85</accession>
<organism evidence="1 2">
    <name type="scientific">Streptococcus saliviloxodontae</name>
    <dbReference type="NCBI Taxonomy" id="1349416"/>
    <lineage>
        <taxon>Bacteria</taxon>
        <taxon>Bacillati</taxon>
        <taxon>Bacillota</taxon>
        <taxon>Bacilli</taxon>
        <taxon>Lactobacillales</taxon>
        <taxon>Streptococcaceae</taxon>
        <taxon>Streptococcus</taxon>
    </lineage>
</organism>
<sequence length="212" mass="24476">MTDMIELAVTYGGYTSLDKVYLSNKLKNLSPAEQLAFITPPPSVINAYFAELYQKQGPTAATDYYYQLSEALELWNNQPSFDEEKPFVRLNLSGKSYGFCFEEGGQVARVFSELQEQSTQDLLFELAQIFPQYGIYQEQDGIKMKPLEFDETIVANVTPETALLSQILRLKSGWIKLKSFNKEELLSLLTRYKSSECYYTFEQREYIAYIKE</sequence>
<dbReference type="EMBL" id="JAFBEI010000045">
    <property type="protein sequence ID" value="MBM7636958.1"/>
    <property type="molecule type" value="Genomic_DNA"/>
</dbReference>
<proteinExistence type="predicted"/>
<reference evidence="1 2" key="1">
    <citation type="submission" date="2021-01" db="EMBL/GenBank/DDBJ databases">
        <title>Genomic Encyclopedia of Type Strains, Phase IV (KMG-IV): sequencing the most valuable type-strain genomes for metagenomic binning, comparative biology and taxonomic classification.</title>
        <authorList>
            <person name="Goeker M."/>
        </authorList>
    </citation>
    <scope>NUCLEOTIDE SEQUENCE [LARGE SCALE GENOMIC DNA]</scope>
    <source>
        <strain evidence="1 2">DSM 27513</strain>
    </source>
</reference>
<keyword evidence="2" id="KW-1185">Reference proteome</keyword>
<protein>
    <recommendedName>
        <fullName evidence="3">Cystathionine beta-lyase</fullName>
    </recommendedName>
</protein>
<evidence type="ECO:0008006" key="3">
    <source>
        <dbReference type="Google" id="ProtNLM"/>
    </source>
</evidence>
<dbReference type="Proteomes" id="UP000809081">
    <property type="component" value="Unassembled WGS sequence"/>
</dbReference>
<gene>
    <name evidence="1" type="ORF">JOC31_001787</name>
</gene>
<comment type="caution">
    <text evidence="1">The sequence shown here is derived from an EMBL/GenBank/DDBJ whole genome shotgun (WGS) entry which is preliminary data.</text>
</comment>
<evidence type="ECO:0000313" key="1">
    <source>
        <dbReference type="EMBL" id="MBM7636958.1"/>
    </source>
</evidence>
<dbReference type="RefSeq" id="WP_205017815.1">
    <property type="nucleotide sequence ID" value="NZ_JAFBEI010000045.1"/>
</dbReference>